<feature type="domain" description="S phase cyclin A-associated protein in the endoplasmic reticulum N-terminal" evidence="4">
    <location>
        <begin position="31"/>
        <end position="114"/>
    </location>
</feature>
<keyword evidence="1" id="KW-0175">Coiled coil</keyword>
<accession>A0AAF5Q1I3</accession>
<dbReference type="PANTHER" id="PTHR31434">
    <property type="entry name" value="S PHASE CYCLIN A-ASSOCIATED PROTEIN IN THE ENDOPLASMIC RETICULUM"/>
    <property type="match status" value="1"/>
</dbReference>
<evidence type="ECO:0000259" key="4">
    <source>
        <dbReference type="Pfam" id="PF16501"/>
    </source>
</evidence>
<dbReference type="Proteomes" id="UP000093561">
    <property type="component" value="Unassembled WGS sequence"/>
</dbReference>
<reference evidence="5" key="1">
    <citation type="submission" date="2015-03" db="EMBL/GenBank/DDBJ databases">
        <title>Wuchereria bancrofti Genome Sequencing Papua New Guinea Strain.</title>
        <authorList>
            <person name="Small S.T."/>
            <person name="Serre D."/>
            <person name="Zimmerman P.A."/>
        </authorList>
    </citation>
    <scope>NUCLEOTIDE SEQUENCE [LARGE SCALE GENOMIC DNA]</scope>
    <source>
        <strain evidence="5">pt0022</strain>
    </source>
</reference>
<evidence type="ECO:0000313" key="5">
    <source>
        <dbReference type="Proteomes" id="UP000093561"/>
    </source>
</evidence>
<feature type="coiled-coil region" evidence="1">
    <location>
        <begin position="428"/>
        <end position="475"/>
    </location>
</feature>
<proteinExistence type="predicted"/>
<dbReference type="WBParaSite" id="mrna-Wban_08457">
    <property type="protein sequence ID" value="mrna-Wban_08457"/>
    <property type="gene ID" value="Wban_08457"/>
</dbReference>
<feature type="domain" description="Ataxin-10" evidence="3">
    <location>
        <begin position="1804"/>
        <end position="1902"/>
    </location>
</feature>
<evidence type="ECO:0000256" key="2">
    <source>
        <dbReference type="SAM" id="MobiDB-lite"/>
    </source>
</evidence>
<dbReference type="InterPro" id="IPR032446">
    <property type="entry name" value="SCAPER_N"/>
</dbReference>
<dbReference type="Pfam" id="PF16501">
    <property type="entry name" value="SCAPER_N"/>
    <property type="match status" value="1"/>
</dbReference>
<dbReference type="Pfam" id="PF09759">
    <property type="entry name" value="Atx10homo_assoc"/>
    <property type="match status" value="1"/>
</dbReference>
<organism evidence="5 6">
    <name type="scientific">Wuchereria bancrofti</name>
    <dbReference type="NCBI Taxonomy" id="6293"/>
    <lineage>
        <taxon>Eukaryota</taxon>
        <taxon>Metazoa</taxon>
        <taxon>Ecdysozoa</taxon>
        <taxon>Nematoda</taxon>
        <taxon>Chromadorea</taxon>
        <taxon>Rhabditida</taxon>
        <taxon>Spirurina</taxon>
        <taxon>Spiruromorpha</taxon>
        <taxon>Filarioidea</taxon>
        <taxon>Onchocercidae</taxon>
        <taxon>Wuchereria</taxon>
    </lineage>
</organism>
<evidence type="ECO:0000259" key="3">
    <source>
        <dbReference type="Pfam" id="PF09759"/>
    </source>
</evidence>
<evidence type="ECO:0008006" key="7">
    <source>
        <dbReference type="Google" id="ProtNLM"/>
    </source>
</evidence>
<feature type="compositionally biased region" description="Basic and acidic residues" evidence="2">
    <location>
        <begin position="546"/>
        <end position="560"/>
    </location>
</feature>
<feature type="region of interest" description="Disordered" evidence="2">
    <location>
        <begin position="534"/>
        <end position="560"/>
    </location>
</feature>
<dbReference type="InterPro" id="IPR019156">
    <property type="entry name" value="Ataxin-10_domain"/>
</dbReference>
<reference evidence="6" key="3">
    <citation type="submission" date="2024-02" db="UniProtKB">
        <authorList>
            <consortium name="WormBaseParasite"/>
        </authorList>
    </citation>
    <scope>IDENTIFICATION</scope>
    <source>
        <strain evidence="6">pt0022</strain>
    </source>
</reference>
<evidence type="ECO:0000313" key="6">
    <source>
        <dbReference type="WBParaSite" id="mrna-Wban_08457"/>
    </source>
</evidence>
<sequence length="1910" mass="217749">MSMDNSYLAPEQIYSNTVYEEPSSLSEKKTSGSREKAKQWTYYIETLNRTIDCIYEICHKEQTVNGCKEALMYLSNSVRDFESLIKTIQLEVGWDEKSKRHAVAWEIRKAISPPAKTIVGGPDKKGADTLINMLKLSPVVVHVQSADKKLKAKLPQPAQSVLSSTTTTLQHKEVSDKENHKKGIELREDQGDDGWRLVTTRHRRRKSIEPDSVPTNNKETEHSIAMTASSKRTFMNVYERLSTGILRPPNLSTRTPFLSESGGRGLMYPRCAMDLPQTKASMAKVAYCRQLLWKKHQSDLAEKMERRRRQDLQSARKTGSVPALSAINFADPDAVSRSATAFKNRKKVLKKNGVAGIVKERSTPANFECIEELPSKNDEDCENIPAGLEGSIVIHSSSDYFTHSRSEPPLSELVLPDDIDIDDAWRAMTEEEESLVQEEESLKKEIEEEESISIDEELKRQVAAEAAALEQLETEHKCEETAEAESCNNKKTPMTWQDVVNNWKREMEEYASISWGEIVEREITRYRKPGEFVERHEKLSSPSRKRNTENATERHKERQRRAEELRQMLQKQKAERLKELSNKVEEVRRKRAELSERKLEHLQMRMAKAEENRQKNIEEKVKKARDDDVKVMEVQFINTIGADNMRHDVMVRSQEWEQRVQTIANERARKNEEKAAKEAAAEERRKIAANQRRQKMREKFEKHELFEAQRNEQERERSEAVRERNKQLNERVAEKKATEAQEETRRRYENTLTQVKHRAVELSSPRPTESVASLADFSQIPSETPYVSTLEGVSGGGSSKKCKLCDAPLDSDFFIMSHFLSASHLSKANIDIKELNYDCLKTQIDQNAEDVGIEATRQLSLGGESELSKQSTSAKKRRTRLRQKIQTRAKEYDKIIGQSGLSDAYRASSGKTSIDRPLRDIAKVLKATLGDGAIKDRCSGLMKESFQNKVYPSTDLHILERSLSEILRALRTSDTLEKREMLLKAVVQNDFIDILAALISCATNGDTIIPSRTYCKALSTLGELVTIDKFIASKFFFSNRVFALLDAYCIKSKSMIWRFLKESHMPTNDGSYRLLIECVMLCSTFLRVVGSLYTKVKGEISSSAVVFGITDDDIYVKQLLSLINLDGYGDTLLFLIKQTGVIDALPWSVQLDSNAVAIPVMVYTDMILEAGEILYLLGCKKRGNEAEGILSEKSSLITSLVPAAIQQLSVRIYSMISSNCNSSDTTTTVSVISIGNHREEIDVTQLLTTSLFQLWFFLLKREPFEAIKCLEDSELCLRLVHITMTMVAQTEKVIFANTESSKSKATDQRIRNFLHFLIEVIGYFATASERAKMFCVFGWQRSLLMQLASLPLGYFSNRELMAILMPTLIAICYQNPMAIDLIKPSLSAKTFAVYLEAAQDEQFPEPARFPRKFWSDAIDLLLVYYDNLQIMCEKFLDITDQRAKELNIEWFKSFRRCTVLSAFGSYMNRFEVEQLRSFMRSILEAVLKNYKCDADFEISAEEKKRRKLLMQCLVNAGNCSENLRSCADEYSEGCLRRLLKLDWLQNETFAAMINFSKPENGEMYYQLAFECSILWDQVCSDIKRLENNEMNMASENGNESQSCEALAKAYDKRSWLLALFTKYLELNDNFLTVCGEIIEPSSVDTFIDIVDTVIEFGKKGCNVKLASGNVRYVLIFLEKALRKFGTFEKGSKLEEYKGTDNFNNIFRIHVLLEMVIELVSVEEYQSVFKADITTAKLVLHIIEGIVHCDFIKYQSETCISKSQEKFSDRPGIKLLPRSAANISCIYNLAIGLSTFGDVKLIETMKLSCLELLGILCHENNMIREYFGANDSISLLLSCMCIRDDHNPIGRLYAIAALRHLVLGYSPNQLRLAQLSEEPSAIIERDGLLRELGLCAVYDQETKKIRLRPVS</sequence>
<evidence type="ECO:0000256" key="1">
    <source>
        <dbReference type="SAM" id="Coils"/>
    </source>
</evidence>
<feature type="region of interest" description="Disordered" evidence="2">
    <location>
        <begin position="161"/>
        <end position="180"/>
    </location>
</feature>
<name>A0AAF5Q1I3_WUCBA</name>
<dbReference type="PANTHER" id="PTHR31434:SF2">
    <property type="entry name" value="S PHASE CYCLIN A-ASSOCIATED PROTEIN IN THE ENDOPLASMIC RETICULUM"/>
    <property type="match status" value="1"/>
</dbReference>
<reference evidence="5" key="2">
    <citation type="journal article" date="2016" name="Mol. Ecol.">
        <title>Population genomics of the filarial nematode parasite Wuchereria bancrofti from mosquitoes.</title>
        <authorList>
            <person name="Small S.T."/>
            <person name="Reimer L.J."/>
            <person name="Tisch D.J."/>
            <person name="King C.L."/>
            <person name="Christensen B.M."/>
            <person name="Siba P.M."/>
            <person name="Kazura J.W."/>
            <person name="Serre D."/>
            <person name="Zimmerman P.A."/>
        </authorList>
    </citation>
    <scope>NUCLEOTIDE SEQUENCE</scope>
    <source>
        <strain evidence="5">pt0022</strain>
    </source>
</reference>
<feature type="compositionally biased region" description="Basic and acidic residues" evidence="2">
    <location>
        <begin position="170"/>
        <end position="180"/>
    </location>
</feature>
<protein>
    <recommendedName>
        <fullName evidence="7">SCAPER_N domain-containing protein</fullName>
    </recommendedName>
</protein>
<feature type="region of interest" description="Disordered" evidence="2">
    <location>
        <begin position="708"/>
        <end position="746"/>
    </location>
</feature>